<keyword evidence="9" id="KW-1185">Reference proteome</keyword>
<dbReference type="InterPro" id="IPR000873">
    <property type="entry name" value="AMP-dep_synth/lig_dom"/>
</dbReference>
<keyword evidence="4" id="KW-0677">Repeat</keyword>
<evidence type="ECO:0000313" key="9">
    <source>
        <dbReference type="Proteomes" id="UP001597542"/>
    </source>
</evidence>
<dbReference type="PANTHER" id="PTHR45527:SF1">
    <property type="entry name" value="FATTY ACID SYNTHASE"/>
    <property type="match status" value="1"/>
</dbReference>
<name>A0ABW5I768_9PSEU</name>
<dbReference type="InterPro" id="IPR025110">
    <property type="entry name" value="AMP-bd_C"/>
</dbReference>
<keyword evidence="2" id="KW-0596">Phosphopantetheine</keyword>
<dbReference type="CDD" id="cd19543">
    <property type="entry name" value="DCL_NRPS"/>
    <property type="match status" value="1"/>
</dbReference>
<dbReference type="InterPro" id="IPR001242">
    <property type="entry name" value="Condensation_dom"/>
</dbReference>
<gene>
    <name evidence="8" type="ORF">ACFSUT_31290</name>
</gene>
<dbReference type="CDD" id="cd19531">
    <property type="entry name" value="LCL_NRPS-like"/>
    <property type="match status" value="1"/>
</dbReference>
<dbReference type="InterPro" id="IPR036736">
    <property type="entry name" value="ACP-like_sf"/>
</dbReference>
<keyword evidence="5" id="KW-0045">Antibiotic biosynthesis</keyword>
<feature type="compositionally biased region" description="Low complexity" evidence="6">
    <location>
        <begin position="2676"/>
        <end position="2693"/>
    </location>
</feature>
<dbReference type="Pfam" id="PF00501">
    <property type="entry name" value="AMP-binding"/>
    <property type="match status" value="4"/>
</dbReference>
<dbReference type="NCBIfam" id="TIGR01720">
    <property type="entry name" value="NRPS-para261"/>
    <property type="match status" value="1"/>
</dbReference>
<evidence type="ECO:0000259" key="7">
    <source>
        <dbReference type="PROSITE" id="PS50075"/>
    </source>
</evidence>
<comment type="caution">
    <text evidence="8">The sequence shown here is derived from an EMBL/GenBank/DDBJ whole genome shotgun (WGS) entry which is preliminary data.</text>
</comment>
<feature type="region of interest" description="Disordered" evidence="6">
    <location>
        <begin position="2642"/>
        <end position="2697"/>
    </location>
</feature>
<dbReference type="RefSeq" id="WP_344276161.1">
    <property type="nucleotide sequence ID" value="NZ_BAAAHV010000012.1"/>
</dbReference>
<dbReference type="EMBL" id="JBHUKQ010000015">
    <property type="protein sequence ID" value="MFD2484796.1"/>
    <property type="molecule type" value="Genomic_DNA"/>
</dbReference>
<dbReference type="InterPro" id="IPR010071">
    <property type="entry name" value="AA_adenyl_dom"/>
</dbReference>
<dbReference type="PROSITE" id="PS50075">
    <property type="entry name" value="CARRIER"/>
    <property type="match status" value="4"/>
</dbReference>
<evidence type="ECO:0000256" key="3">
    <source>
        <dbReference type="ARBA" id="ARBA00022553"/>
    </source>
</evidence>
<dbReference type="SMART" id="SM00823">
    <property type="entry name" value="PKS_PP"/>
    <property type="match status" value="4"/>
</dbReference>
<dbReference type="InterPro" id="IPR023213">
    <property type="entry name" value="CAT-like_dom_sf"/>
</dbReference>
<dbReference type="Proteomes" id="UP001597542">
    <property type="component" value="Unassembled WGS sequence"/>
</dbReference>
<dbReference type="CDD" id="cd05930">
    <property type="entry name" value="A_NRPS"/>
    <property type="match status" value="3"/>
</dbReference>
<dbReference type="SUPFAM" id="SSF56801">
    <property type="entry name" value="Acetyl-CoA synthetase-like"/>
    <property type="match status" value="4"/>
</dbReference>
<feature type="domain" description="Carrier" evidence="7">
    <location>
        <begin position="4015"/>
        <end position="4090"/>
    </location>
</feature>
<dbReference type="PANTHER" id="PTHR45527">
    <property type="entry name" value="NONRIBOSOMAL PEPTIDE SYNTHETASE"/>
    <property type="match status" value="1"/>
</dbReference>
<reference evidence="9" key="1">
    <citation type="journal article" date="2019" name="Int. J. Syst. Evol. Microbiol.">
        <title>The Global Catalogue of Microorganisms (GCM) 10K type strain sequencing project: providing services to taxonomists for standard genome sequencing and annotation.</title>
        <authorList>
            <consortium name="The Broad Institute Genomics Platform"/>
            <consortium name="The Broad Institute Genome Sequencing Center for Infectious Disease"/>
            <person name="Wu L."/>
            <person name="Ma J."/>
        </authorList>
    </citation>
    <scope>NUCLEOTIDE SEQUENCE [LARGE SCALE GENOMIC DNA]</scope>
    <source>
        <strain evidence="9">CGMCC 4.7638</strain>
    </source>
</reference>
<feature type="domain" description="Carrier" evidence="7">
    <location>
        <begin position="2498"/>
        <end position="2572"/>
    </location>
</feature>
<keyword evidence="3" id="KW-0597">Phosphoprotein</keyword>
<dbReference type="Gene3D" id="2.30.38.10">
    <property type="entry name" value="Luciferase, Domain 3"/>
    <property type="match status" value="1"/>
</dbReference>
<evidence type="ECO:0000256" key="2">
    <source>
        <dbReference type="ARBA" id="ARBA00022450"/>
    </source>
</evidence>
<dbReference type="NCBIfam" id="TIGR01733">
    <property type="entry name" value="AA-adenyl-dom"/>
    <property type="match status" value="4"/>
</dbReference>
<dbReference type="PROSITE" id="PS00455">
    <property type="entry name" value="AMP_BINDING"/>
    <property type="match status" value="4"/>
</dbReference>
<dbReference type="Gene3D" id="3.40.50.980">
    <property type="match status" value="2"/>
</dbReference>
<evidence type="ECO:0000313" key="8">
    <source>
        <dbReference type="EMBL" id="MFD2484796.1"/>
    </source>
</evidence>
<evidence type="ECO:0000256" key="5">
    <source>
        <dbReference type="ARBA" id="ARBA00023194"/>
    </source>
</evidence>
<feature type="region of interest" description="Disordered" evidence="6">
    <location>
        <begin position="3997"/>
        <end position="4018"/>
    </location>
</feature>
<sequence length="4522" mass="481689">MAERICPASSEQERIWFASQFAPNSPAYHISAAMTLPPAALPPEKIGELLAAVTARHEALRTSLAADEHGVLHQTIHDEVVLDVEHVDLRGHAEAEAEARGLLRELSLRPLPLDRAPLWRAACVRLSDKHYWLLFVVHHAVFDAASSVLLQSELDELCAASAAGRPPELPELATQYADYAVRQRSASGDQERRLAYWRGQLAELPDLVPTDLPRPAVPGQEAAAVPFRLPDGFIDRVTAVGRGLRATAFMVLLAAHHVLLARLSGTADVAVAVPTSSRDRQTRSVIGMFIDTVIVRVALPAELTFAEAVGRVRDALFDGLRHKGISFQEIAEEFSADGADRFGRLSRVAFNYVPSSGHESIHNGWARADLALELSTVDGWLLYRTDLFQRRGAEALTRRYLGLLTAALDAPDTRLRDLPLHADGELAEVLAWSTGEPAPRPAPLSELVARHAENAPQRTAVEAVDGTLTYAELHKRVEHLAGVLAARGIGPEQVVAIVVPRSAAYLTAALAVLRAGAAFAPIDAATPPARIAKLLANTTATLATSSTVDLLPPGSNPVVLDALDDLPTAAVPHQALPDNVAYLLHTSGSTGEPKGVVVTRDSWARLAATWAERLGLTGASRVAQLASAAFDASVAEIGAALVAGATLVIPEAPTAGEDLARWLDDQAVTELLLTPTVLASLPEGSLRGVRTMFVGSEACPTDLAARWHADGRRVVNAYGPTEATVSATLWDFEPGVETPTVPIGRPHRGAWVYVLDAALKPVPPGVTGELYLAGSGVARGYLGQPGRSAERFVACPFGPPGARMYRSGDLARWGYDGLLEFRGRADDQVKVNGIRVEPGEIEAALLARPDVEHAVVVLREGRLVGYVTGSTVDTEAALADLAGRLPSGLVPGALVAMESIPFTRNGKLDRSALPAPAAPTAPRGEVSGTVGLICRLFGEVLGVADAGPEDSFFALGGDSMSSIRLVNRARKAGLTFSPRDVFRRRTPARIAAAMSEKPQEVLAHKDSRATERTLADVFAETARRHPEASALDDGTTVLSYSELSEQAGALAERLRGHGIGAGDRVGVRVPSGTAELYIAILGVLIAGAAYVPVDADDPDERVERVFAEAEVRVVVRQGGRVEPRSASASRAGGEAWVIFTSGSTGRPKGVAVPHSAAVSFVDSEARLFRAGHPLGPGDRVLAGLSVAFDGSCEEIWLAWRSGACLVPAARETVEGPWLRERGISVVSTVPALAAAWTAPDLESVRLLIFGGESCPADLLDRLAGPDREIWNTYGPTEATVVATLWRHRPGRATTAAAPIGRPLPGVAAHVLDARLRPVEPGESGELYLTGAGLARGYVGRPGLAAERFVACPFGPPGARMYRTGDLVREDSDGILHFCGRADAQVKIHGVRIEPVEVEAALRAHPAIRRAAVVVREDEPGRRRLVGYVVPAAESTVDVEGVLTGLAAALPGAFVPADLVVLDEIPTTRNGKTDLAALPAPVRSATPTKRATTSTEQLLCQVFAEVLGLAEAGVDDSFFALGGDSLLAITLVGRAQAKGIRFTPHDLFLRRTPARLARLAGDRRTPADFPLASVNQAEVDDLLRDYPGLVDVVALTPLQQGLVFHGSYDSSENYRVQLALELDGDLDPDRLRDAVDTLVRRYPNLGAAFPATRDGRLVQVIPAHRPPHWREADVSSAEHEAERISAEELQAPLDLTRPPLLRAALLKLGEGRSRLLLTVHHVLLDGWSTPIVIRELLALATGEDLPPAADHRDYLRWLAEQDHAVAAKAWAQTLRDLDGPTLVAPPRSRAVRPKQVSVRLGADIFAALRDRLRGLDLTLNAAVQSAWAVLLGRLTGKADVVFGTTVSGRPAELEHADRMVGLLINTIPVRVRCSPHEPLGALPRQVQDQQADLLEHQYLGLADIQRAAGHGVLFDTATVVETYPDIGGLGRAGELAVTGFGRQESTHYALYLYVIPGHELTVELAYRPDVLSADTAAEVAESFLSLLTAIADQPSRPAGALRLLTDDRAQELLAAGLGAAAGARPFDPISAGTDRVAVRDADGQLTYRELDAAANRLAHLLIEHGVGPERTVAVAIPPSASYLTALLAITRAGAAALPLDLNHPLHRRQFMVEDARPLLTLGTTKTLDGLPGPHLVLPNTIDQPDTRPVERATPQHPAFLFYTSGSTGTPKAVVTTRAAVANAIAAFVTGYRLDENARVAHTTSAAFDISVAELFAPLSAGATVVIPDPSVPRAGAGLGDWLREAEISHAQLVPTVLGTIPPESADGLTTVIVGGEACPGELAQRWSDGRTVVNAYGPTEATIWATLWDCEPGSGTAVAAIGRPMPGVRVLVLDSALRPLPPGITGELYLAGDCLARGYGGRPALTAERFTACPYGPPGARMYRTGDLAHWDSDGTLHYDGRTDGQLKINGVRVEPGEIEAALLTHPDVEQAVMSTVDKRLLAYVVPAEVVGVREHLAQLLPQSVVPGAVIGLDELPRLPNGKIDRAALPRPARRESRRPADAREKTLCRIFGSVLGVTDVGADDGFLDLGGDSISAIQLMTRAQAAGLGFTLREVFRHGSPAGLAAVARVRSDVEPGGEEVPLTPVMHWLAETGGDIDRFSQSAFVHTPAGLTEDRLAGALEQVLARHEMLRMRWVPGAPDSQAGSWLGGAPGAGESAPGRGRDAIAPSTGDSHPTADTSAGPSTSPSPEPGTIVIEPSTGNCLRRVEITGPDPEALVQSEAAAAGASLAPERGVIVRAVWFDAGPARRGRLLLIVHHLAVDIVSWPILLSDLAAACEDPGTPLPPVPTSFRAWATRLHEEARSARRLAELPYWTSVTANTGPAITTGSLNSERDTFGTATHHTVSLPADTTRAVLGPVCAAFHASAEDVLLTALAIAVADWRERNSLPRKAFRVDVEGHGRADLDDAIDLTRTVGWFTTMRPVRLDPGPLRWDDLWSDGPDAGPCLRRVKEQVRSAPGQGLGYGLLRYLNPDTAATLAAAPAAQIAFNYLGRFTPSAEADWAPVTDYGALTAEVITGGSGNRQPLGHPLLVDAHVTEGPDGPVLGATWTCAPALLSEADVRDLAESWTRAVTALADHARIPGAGGHTPSDFPLTPLRQSDVDRIATEYPGFADILPLTPLQRGLVFHANLDGAGTDLYRMQLSLDLTGEVDASRLRAALVSVLERHPHLRAAFPMVSSGEPVAVIPALTEPEWTDVRGSGEVEALVEAEAARPFDLAKPPLLRALLVRMPGGQNRLVLTYHHVLLDGWSIPLLLDEIRRGYAGDHRASVAELRDYFDWLGEQDREAAIRAWRSSLDGLPGPTLVADRRATADPVEITTSLSTEDYARLSARLRQLGVTLNSAVQAAWAILLGEHTGRADVVFGTTVSGRPPELPAANELIGLLINTLPVRVRLAADEPLAEFLRRLQREQTELFEHQYLDLAEIQRLAGHGELFDTATVVENYAGAKELLGGDALFAGISGRESTHYPLDLTVRPGAELGIRLAYRPDVVSPATATELASRFRRILLTVAAEPGRILRPTPTVAEWFGRIAARHADRPAVSDARISYTYAEFDAAANRLAHLLIAHGAGPERIVAVAVPRGADHALAILAVLKSGAAVLPVDTGYPAERIRFMLADARPVLTLTLTHEELDTPHLNLADSRTALAARPDTVPKTEVGPLNPAFVLYTSGSTGTPKAVSVPHAAVVSMAAAQIDGFAVDATATVSQLSSPSFDAAISELCTGLLSGAHLVLPGSDVILEGPSLAEWITEHEVTHVQLAPAVLATVPAESLPQVRTLVVGGEACPGTLIETWARGRRMVNTYGPAEAADTVTLWPCSPGSGRAVAPIGRPIRDTEVFVLDSRLAPAARGTVGEIYVSGPGLTRGYLGRPGLTAERFTACPFGPPGARMYRTGDLGRWDADGLLHYEGRVDDQVKVNGIRVELGEVEAALTDHPDVGQAVVIPDDGRLVGYLVPAPEAAVDPAAVRAGLTARLPVHLVPAALLVMAQIPRTANGKIDRAALPRPRASQQSPAAAGRAPRTPHERMLCEVFADTLDRASVGVDEDFLALGGHSLLAMRAVSRIRDLLGVELAVRELFDHPTAAGLAARVEQARPAVAGSLERRELPDRIPLSHSQFRFWARDQLHGPTATTVLPLALRLPELDETALTAALTDLVARHESLRTVYDVHEGQPYQRILPPSPPDVRRLTAVDLDRVLSEAASEPFDLTREPPLHAYLVTGAEQLLLLVLPHVASDGWSLDVLSRDFRQAYSARRAGVSPAWPPLPVRYADYAVWQRHLRVDEQLAHWRSALAGLPSELPLPSDRPRPSIRTGRGGTVLGRFDAGLRDGLTAVARECGASLFMVLHAGLAALLTGLSGATDLPLGTPIAGRPRPELDDLVGCFADCLVLRTDTAGDPSFQELVARVREVDLTAYANQDVPFDRLVAELGARTPDRHPLFQVQLALQDMPVGANRGDERAVAIGTDSHDHDLYLEFQEARTNELDAYLHYSSDLFDRATAAGLLDQLRALLTAAVDAPDAPLSRLGLS</sequence>
<dbReference type="InterPro" id="IPR020845">
    <property type="entry name" value="AMP-binding_CS"/>
</dbReference>
<protein>
    <submittedName>
        <fullName evidence="8">Amino acid adenylation domain-containing protein</fullName>
    </submittedName>
</protein>
<dbReference type="InterPro" id="IPR045851">
    <property type="entry name" value="AMP-bd_C_sf"/>
</dbReference>
<evidence type="ECO:0000256" key="1">
    <source>
        <dbReference type="ARBA" id="ARBA00001957"/>
    </source>
</evidence>
<dbReference type="InterPro" id="IPR042099">
    <property type="entry name" value="ANL_N_sf"/>
</dbReference>
<dbReference type="Pfam" id="PF00668">
    <property type="entry name" value="Condensation"/>
    <property type="match status" value="5"/>
</dbReference>
<dbReference type="InterPro" id="IPR006162">
    <property type="entry name" value="Ppantetheine_attach_site"/>
</dbReference>
<feature type="domain" description="Carrier" evidence="7">
    <location>
        <begin position="1489"/>
        <end position="1563"/>
    </location>
</feature>
<dbReference type="NCBIfam" id="NF003417">
    <property type="entry name" value="PRK04813.1"/>
    <property type="match status" value="5"/>
</dbReference>
<organism evidence="8 9">
    <name type="scientific">Amycolatopsis albidoflavus</name>
    <dbReference type="NCBI Taxonomy" id="102226"/>
    <lineage>
        <taxon>Bacteria</taxon>
        <taxon>Bacillati</taxon>
        <taxon>Actinomycetota</taxon>
        <taxon>Actinomycetes</taxon>
        <taxon>Pseudonocardiales</taxon>
        <taxon>Pseudonocardiaceae</taxon>
        <taxon>Amycolatopsis</taxon>
    </lineage>
</organism>
<dbReference type="CDD" id="cd19540">
    <property type="entry name" value="LCL_NRPS-like"/>
    <property type="match status" value="1"/>
</dbReference>
<dbReference type="SUPFAM" id="SSF52777">
    <property type="entry name" value="CoA-dependent acyltransferases"/>
    <property type="match status" value="10"/>
</dbReference>
<dbReference type="InterPro" id="IPR010060">
    <property type="entry name" value="NRPS_synth"/>
</dbReference>
<dbReference type="Gene3D" id="3.40.50.12780">
    <property type="entry name" value="N-terminal domain of ligase-like"/>
    <property type="match status" value="3"/>
</dbReference>
<dbReference type="InterPro" id="IPR020806">
    <property type="entry name" value="PKS_PP-bd"/>
</dbReference>
<evidence type="ECO:0000256" key="4">
    <source>
        <dbReference type="ARBA" id="ARBA00022737"/>
    </source>
</evidence>
<evidence type="ECO:0000256" key="6">
    <source>
        <dbReference type="SAM" id="MobiDB-lite"/>
    </source>
</evidence>
<dbReference type="Pfam" id="PF00550">
    <property type="entry name" value="PP-binding"/>
    <property type="match status" value="4"/>
</dbReference>
<proteinExistence type="predicted"/>
<comment type="cofactor">
    <cofactor evidence="1">
        <name>pantetheine 4'-phosphate</name>
        <dbReference type="ChEBI" id="CHEBI:47942"/>
    </cofactor>
</comment>
<feature type="domain" description="Carrier" evidence="7">
    <location>
        <begin position="924"/>
        <end position="998"/>
    </location>
</feature>
<dbReference type="SUPFAM" id="SSF47336">
    <property type="entry name" value="ACP-like"/>
    <property type="match status" value="4"/>
</dbReference>
<accession>A0ABW5I768</accession>
<dbReference type="InterPro" id="IPR009081">
    <property type="entry name" value="PP-bd_ACP"/>
</dbReference>
<dbReference type="Pfam" id="PF13193">
    <property type="entry name" value="AMP-binding_C"/>
    <property type="match status" value="2"/>
</dbReference>
<dbReference type="Gene3D" id="3.30.300.30">
    <property type="match status" value="4"/>
</dbReference>
<dbReference type="Gene3D" id="3.30.559.30">
    <property type="entry name" value="Nonribosomal peptide synthetase, condensation domain"/>
    <property type="match status" value="5"/>
</dbReference>
<dbReference type="Gene3D" id="3.30.559.10">
    <property type="entry name" value="Chloramphenicol acetyltransferase-like domain"/>
    <property type="match status" value="5"/>
</dbReference>
<dbReference type="PROSITE" id="PS00012">
    <property type="entry name" value="PHOSPHOPANTETHEINE"/>
    <property type="match status" value="3"/>
</dbReference>
<dbReference type="Gene3D" id="1.10.1200.10">
    <property type="entry name" value="ACP-like"/>
    <property type="match status" value="4"/>
</dbReference>